<dbReference type="EMBL" id="JBIAUT010000001">
    <property type="protein sequence ID" value="MFF4215327.1"/>
    <property type="molecule type" value="Genomic_DNA"/>
</dbReference>
<reference evidence="1 2" key="1">
    <citation type="submission" date="2024-10" db="EMBL/GenBank/DDBJ databases">
        <title>The Natural Products Discovery Center: Release of the First 8490 Sequenced Strains for Exploring Actinobacteria Biosynthetic Diversity.</title>
        <authorList>
            <person name="Kalkreuter E."/>
            <person name="Kautsar S.A."/>
            <person name="Yang D."/>
            <person name="Bader C.D."/>
            <person name="Teijaro C.N."/>
            <person name="Fluegel L."/>
            <person name="Davis C.M."/>
            <person name="Simpson J.R."/>
            <person name="Lauterbach L."/>
            <person name="Steele A.D."/>
            <person name="Gui C."/>
            <person name="Meng S."/>
            <person name="Li G."/>
            <person name="Viehrig K."/>
            <person name="Ye F."/>
            <person name="Su P."/>
            <person name="Kiefer A.F."/>
            <person name="Nichols A."/>
            <person name="Cepeda A.J."/>
            <person name="Yan W."/>
            <person name="Fan B."/>
            <person name="Jiang Y."/>
            <person name="Adhikari A."/>
            <person name="Zheng C.-J."/>
            <person name="Schuster L."/>
            <person name="Cowan T.M."/>
            <person name="Smanski M.J."/>
            <person name="Chevrette M.G."/>
            <person name="De Carvalho L.P.S."/>
            <person name="Shen B."/>
        </authorList>
    </citation>
    <scope>NUCLEOTIDE SEQUENCE [LARGE SCALE GENOMIC DNA]</scope>
    <source>
        <strain evidence="1 2">NPDC001650</strain>
    </source>
</reference>
<protein>
    <submittedName>
        <fullName evidence="1">Uncharacterized protein</fullName>
    </submittedName>
</protein>
<evidence type="ECO:0000313" key="2">
    <source>
        <dbReference type="Proteomes" id="UP001602123"/>
    </source>
</evidence>
<accession>A0ABW6TRV1</accession>
<keyword evidence="2" id="KW-1185">Reference proteome</keyword>
<evidence type="ECO:0000313" key="1">
    <source>
        <dbReference type="EMBL" id="MFF4215327.1"/>
    </source>
</evidence>
<name>A0ABW6TRV1_9ACTN</name>
<dbReference type="Proteomes" id="UP001602123">
    <property type="component" value="Unassembled WGS sequence"/>
</dbReference>
<sequence>MTTVRTPRACVPTYRSAEELVLREPHEHAYELADWMERASSALQQVERQAWDRAYSWLRMTSGLRAVSFDMAYDDGGMCAGGDFDFVWSEMMNEWQLHQVRLGYAAVAIKALARALQPPGGDVSTAVAAAETDGKLTEWTRLVHARPLAEHLGGHLAIGASEADAPVSVAVRAALEMHGRVAAGEVGVPEPEEGDDTILPAGHELICVGREATSALLLGGQVLLAGAVGQGTIGAPDEDKYLLDGMWIRGAAGEPVWVDEEISYKKYLAFLHLEPGEPPLD</sequence>
<comment type="caution">
    <text evidence="1">The sequence shown here is derived from an EMBL/GenBank/DDBJ whole genome shotgun (WGS) entry which is preliminary data.</text>
</comment>
<dbReference type="RefSeq" id="WP_388624023.1">
    <property type="nucleotide sequence ID" value="NZ_JBIAUT010000001.1"/>
</dbReference>
<gene>
    <name evidence="1" type="ORF">ACFYZM_03485</name>
</gene>
<proteinExistence type="predicted"/>
<organism evidence="1 2">
    <name type="scientific">Streptomyces nondiastaticus</name>
    <dbReference type="NCBI Taxonomy" id="3154512"/>
    <lineage>
        <taxon>Bacteria</taxon>
        <taxon>Bacillati</taxon>
        <taxon>Actinomycetota</taxon>
        <taxon>Actinomycetes</taxon>
        <taxon>Kitasatosporales</taxon>
        <taxon>Streptomycetaceae</taxon>
        <taxon>Streptomyces</taxon>
    </lineage>
</organism>